<evidence type="ECO:0000256" key="1">
    <source>
        <dbReference type="SAM" id="MobiDB-lite"/>
    </source>
</evidence>
<keyword evidence="3" id="KW-1185">Reference proteome</keyword>
<dbReference type="RefSeq" id="WP_212009712.1">
    <property type="nucleotide sequence ID" value="NZ_JAAFYZ010000042.1"/>
</dbReference>
<evidence type="ECO:0000313" key="2">
    <source>
        <dbReference type="EMBL" id="MBS2548137.1"/>
    </source>
</evidence>
<organism evidence="2 3">
    <name type="scientific">Catenulispora pinistramenti</name>
    <dbReference type="NCBI Taxonomy" id="2705254"/>
    <lineage>
        <taxon>Bacteria</taxon>
        <taxon>Bacillati</taxon>
        <taxon>Actinomycetota</taxon>
        <taxon>Actinomycetes</taxon>
        <taxon>Catenulisporales</taxon>
        <taxon>Catenulisporaceae</taxon>
        <taxon>Catenulispora</taxon>
    </lineage>
</organism>
<dbReference type="Proteomes" id="UP000730482">
    <property type="component" value="Unassembled WGS sequence"/>
</dbReference>
<dbReference type="EMBL" id="JAAFYZ010000042">
    <property type="protein sequence ID" value="MBS2548137.1"/>
    <property type="molecule type" value="Genomic_DNA"/>
</dbReference>
<sequence>MSDTGIVDEFVTLAAQAAAAVVSAMATDAWQGVRDTVAELFHTSRRRRVALRARLDADASVLALASESPSAPAREAARASLLDAWTRELASLLHQDPSRRAPLAGLVAVYGDAPTRQAREGNRTLMTREESTRLAAVGGEALVRAMPTPSWPTARDQALTWFGRVAPDRIELYRSWLDGNVAELRDAEPADLEDVRRELTALWRRQLAELLVGHPAEAGELRRFIDRFSAVPSDERSGGKTMTNIARDRSTLFAVMDGGIHQHYGSDNDSGADNDNDRDEGG</sequence>
<name>A0ABS5KQ11_9ACTN</name>
<feature type="compositionally biased region" description="Acidic residues" evidence="1">
    <location>
        <begin position="270"/>
        <end position="282"/>
    </location>
</feature>
<proteinExistence type="predicted"/>
<gene>
    <name evidence="2" type="ORF">KGQ19_14815</name>
</gene>
<protein>
    <submittedName>
        <fullName evidence="2">Uncharacterized protein</fullName>
    </submittedName>
</protein>
<reference evidence="2 3" key="1">
    <citation type="submission" date="2020-02" db="EMBL/GenBank/DDBJ databases">
        <title>Acidophilic actinobacteria isolated from forest soil.</title>
        <authorList>
            <person name="Golinska P."/>
        </authorList>
    </citation>
    <scope>NUCLEOTIDE SEQUENCE [LARGE SCALE GENOMIC DNA]</scope>
    <source>
        <strain evidence="2 3">NL8</strain>
    </source>
</reference>
<comment type="caution">
    <text evidence="2">The sequence shown here is derived from an EMBL/GenBank/DDBJ whole genome shotgun (WGS) entry which is preliminary data.</text>
</comment>
<feature type="region of interest" description="Disordered" evidence="1">
    <location>
        <begin position="261"/>
        <end position="282"/>
    </location>
</feature>
<accession>A0ABS5KQ11</accession>
<evidence type="ECO:0000313" key="3">
    <source>
        <dbReference type="Proteomes" id="UP000730482"/>
    </source>
</evidence>